<evidence type="ECO:0000256" key="3">
    <source>
        <dbReference type="ARBA" id="ARBA00022763"/>
    </source>
</evidence>
<reference evidence="9" key="1">
    <citation type="journal article" date="2014" name="Int. J. Syst. Evol. Microbiol.">
        <title>Complete genome sequence of Corynebacterium casei LMG S-19264T (=DSM 44701T), isolated from a smear-ripened cheese.</title>
        <authorList>
            <consortium name="US DOE Joint Genome Institute (JGI-PGF)"/>
            <person name="Walter F."/>
            <person name="Albersmeier A."/>
            <person name="Kalinowski J."/>
            <person name="Ruckert C."/>
        </authorList>
    </citation>
    <scope>NUCLEOTIDE SEQUENCE</scope>
    <source>
        <strain evidence="9">CGMCC 1.12360</strain>
    </source>
</reference>
<dbReference type="Gene3D" id="1.20.1440.120">
    <property type="entry name" value="Recombination protein O, C-terminal domain"/>
    <property type="match status" value="1"/>
</dbReference>
<evidence type="ECO:0000256" key="6">
    <source>
        <dbReference type="ARBA" id="ARBA00033409"/>
    </source>
</evidence>
<dbReference type="SUPFAM" id="SSF57863">
    <property type="entry name" value="ArfGap/RecO-like zinc finger"/>
    <property type="match status" value="1"/>
</dbReference>
<dbReference type="HAMAP" id="MF_00201">
    <property type="entry name" value="RecO"/>
    <property type="match status" value="1"/>
</dbReference>
<dbReference type="SUPFAM" id="SSF50249">
    <property type="entry name" value="Nucleic acid-binding proteins"/>
    <property type="match status" value="1"/>
</dbReference>
<dbReference type="Gene3D" id="2.40.50.140">
    <property type="entry name" value="Nucleic acid-binding proteins"/>
    <property type="match status" value="1"/>
</dbReference>
<keyword evidence="4 7" id="KW-0233">DNA recombination</keyword>
<protein>
    <recommendedName>
        <fullName evidence="2 7">DNA repair protein RecO</fullName>
    </recommendedName>
    <alternativeName>
        <fullName evidence="6 7">Recombination protein O</fullName>
    </alternativeName>
</protein>
<comment type="function">
    <text evidence="7">Involved in DNA repair and RecF pathway recombination.</text>
</comment>
<evidence type="ECO:0000256" key="7">
    <source>
        <dbReference type="HAMAP-Rule" id="MF_00201"/>
    </source>
</evidence>
<dbReference type="InterPro" id="IPR022572">
    <property type="entry name" value="DNA_rep/recomb_RecO_N"/>
</dbReference>
<organism evidence="9 10">
    <name type="scientific">Compostibacillus humi</name>
    <dbReference type="NCBI Taxonomy" id="1245525"/>
    <lineage>
        <taxon>Bacteria</taxon>
        <taxon>Bacillati</taxon>
        <taxon>Bacillota</taxon>
        <taxon>Bacilli</taxon>
        <taxon>Bacillales</taxon>
        <taxon>Bacillaceae</taxon>
        <taxon>Compostibacillus</taxon>
    </lineage>
</organism>
<name>A0A8J2TMC6_9BACI</name>
<evidence type="ECO:0000259" key="8">
    <source>
        <dbReference type="Pfam" id="PF11967"/>
    </source>
</evidence>
<dbReference type="RefSeq" id="WP_188392593.1">
    <property type="nucleotide sequence ID" value="NZ_BMEV01000046.1"/>
</dbReference>
<dbReference type="InterPro" id="IPR012340">
    <property type="entry name" value="NA-bd_OB-fold"/>
</dbReference>
<dbReference type="GO" id="GO:0006310">
    <property type="term" value="P:DNA recombination"/>
    <property type="evidence" value="ECO:0007669"/>
    <property type="project" value="UniProtKB-UniRule"/>
</dbReference>
<reference evidence="9" key="2">
    <citation type="submission" date="2020-09" db="EMBL/GenBank/DDBJ databases">
        <authorList>
            <person name="Sun Q."/>
            <person name="Zhou Y."/>
        </authorList>
    </citation>
    <scope>NUCLEOTIDE SEQUENCE</scope>
    <source>
        <strain evidence="9">CGMCC 1.12360</strain>
    </source>
</reference>
<dbReference type="PANTHER" id="PTHR33991:SF1">
    <property type="entry name" value="DNA REPAIR PROTEIN RECO"/>
    <property type="match status" value="1"/>
</dbReference>
<comment type="similarity">
    <text evidence="1 7">Belongs to the RecO family.</text>
</comment>
<dbReference type="AlphaFoldDB" id="A0A8J2TMC6"/>
<dbReference type="Pfam" id="PF11967">
    <property type="entry name" value="RecO_N"/>
    <property type="match status" value="1"/>
</dbReference>
<dbReference type="InterPro" id="IPR003717">
    <property type="entry name" value="RecO"/>
</dbReference>
<dbReference type="EMBL" id="BMEV01000046">
    <property type="protein sequence ID" value="GFZ81888.1"/>
    <property type="molecule type" value="Genomic_DNA"/>
</dbReference>
<keyword evidence="3 7" id="KW-0227">DNA damage</keyword>
<dbReference type="GO" id="GO:0043590">
    <property type="term" value="C:bacterial nucleoid"/>
    <property type="evidence" value="ECO:0007669"/>
    <property type="project" value="TreeGrafter"/>
</dbReference>
<evidence type="ECO:0000256" key="5">
    <source>
        <dbReference type="ARBA" id="ARBA00023204"/>
    </source>
</evidence>
<dbReference type="GO" id="GO:0006302">
    <property type="term" value="P:double-strand break repair"/>
    <property type="evidence" value="ECO:0007669"/>
    <property type="project" value="TreeGrafter"/>
</dbReference>
<feature type="domain" description="DNA replication/recombination mediator RecO N-terminal" evidence="8">
    <location>
        <begin position="1"/>
        <end position="78"/>
    </location>
</feature>
<evidence type="ECO:0000256" key="2">
    <source>
        <dbReference type="ARBA" id="ARBA00021310"/>
    </source>
</evidence>
<accession>A0A8J2TMC6</accession>
<evidence type="ECO:0000313" key="10">
    <source>
        <dbReference type="Proteomes" id="UP000602050"/>
    </source>
</evidence>
<keyword evidence="10" id="KW-1185">Reference proteome</keyword>
<comment type="caution">
    <text evidence="9">The sequence shown here is derived from an EMBL/GenBank/DDBJ whole genome shotgun (WGS) entry which is preliminary data.</text>
</comment>
<dbReference type="InterPro" id="IPR042242">
    <property type="entry name" value="RecO_C"/>
</dbReference>
<proteinExistence type="inferred from homology"/>
<evidence type="ECO:0000256" key="1">
    <source>
        <dbReference type="ARBA" id="ARBA00007452"/>
    </source>
</evidence>
<keyword evidence="5 7" id="KW-0234">DNA repair</keyword>
<dbReference type="Proteomes" id="UP000602050">
    <property type="component" value="Unassembled WGS sequence"/>
</dbReference>
<gene>
    <name evidence="7 9" type="primary">recO</name>
    <name evidence="9" type="ORF">GCM10010978_23390</name>
</gene>
<dbReference type="NCBIfam" id="TIGR00613">
    <property type="entry name" value="reco"/>
    <property type="match status" value="1"/>
</dbReference>
<sequence length="247" mass="28661">MLEKIDGFIIKTIDYSETHKIVTIFSKKIGKFTAIARGAKKPKSRMAALTQPFIYGQFFVYLQQGLSTIQQGEIIQSYRNIREDIVKTAYASYVSELTDKLLDDRRPDYYLFDQFRLTFDWISDHNEYEIPVLMYELKLYKKGGFAPVVDACVQCGKKNSPYAFSIREGGLLCTQCKAFDPEAVMLSDVLVRLLYIFSIVGLERVKSISLKAENRTMLRRLLDAYYDEYGGYKLKSKKFLQQIHHLE</sequence>
<evidence type="ECO:0000256" key="4">
    <source>
        <dbReference type="ARBA" id="ARBA00023172"/>
    </source>
</evidence>
<dbReference type="Pfam" id="PF02565">
    <property type="entry name" value="RecO_C"/>
    <property type="match status" value="1"/>
</dbReference>
<evidence type="ECO:0000313" key="9">
    <source>
        <dbReference type="EMBL" id="GFZ81888.1"/>
    </source>
</evidence>
<dbReference type="PANTHER" id="PTHR33991">
    <property type="entry name" value="DNA REPAIR PROTEIN RECO"/>
    <property type="match status" value="1"/>
</dbReference>
<dbReference type="InterPro" id="IPR037278">
    <property type="entry name" value="ARFGAP/RecO"/>
</dbReference>